<feature type="signal peptide" evidence="1">
    <location>
        <begin position="1"/>
        <end position="24"/>
    </location>
</feature>
<dbReference type="SUPFAM" id="SSF56954">
    <property type="entry name" value="Outer membrane efflux proteins (OEP)"/>
    <property type="match status" value="1"/>
</dbReference>
<name>A0A8X8LG53_9BACT</name>
<sequence length="438" mass="49898">MMTTVLYRIAFIICLTSAAFCSQAQNQPLISPVKVDSTAISLDSAEQIFLRNNLLLLAQRYNIDAQKALIIQAKLWPNPNLAYARGPIFGIHDQFSNVVNAGFFNYAENTAAISQLILLAGKRNKQIKLAEANAKLAEYQFYDLLRTLKYTLRTDFFNIYYLQQSAKVYNKEISAMQQVVTAFESQQGKGYIAEKEVVRIKAQLYSLQSEYNDLINQINDTQSELRLVMQVKNLYISPIVDTQKNAALDPAAYSLTTLVDTAFKSRTDLKIARANTQISKLNYNYQKALAVPDLTASLGYDRLGSYVQNFHSVGVSMDLPIFNRNQGNIKSAKAMIQVNQTTEKSVEASVEEQLYRALQKAYDNNKLYKNIDPKFSGDFDRLLNEVLINYQRRNIGLLDFLDFYDAYKSNILQINSIQFNRISAFEDINFYTGTNFYN</sequence>
<feature type="chain" id="PRO_5036466489" evidence="1">
    <location>
        <begin position="25"/>
        <end position="438"/>
    </location>
</feature>
<evidence type="ECO:0000313" key="2">
    <source>
        <dbReference type="EMBL" id="SDX31568.1"/>
    </source>
</evidence>
<evidence type="ECO:0000256" key="1">
    <source>
        <dbReference type="SAM" id="SignalP"/>
    </source>
</evidence>
<comment type="caution">
    <text evidence="2">The sequence shown here is derived from an EMBL/GenBank/DDBJ whole genome shotgun (WGS) entry which is preliminary data.</text>
</comment>
<dbReference type="InterPro" id="IPR010131">
    <property type="entry name" value="MdtP/NodT-like"/>
</dbReference>
<dbReference type="EMBL" id="FNNO01000013">
    <property type="protein sequence ID" value="SDX31568.1"/>
    <property type="molecule type" value="Genomic_DNA"/>
</dbReference>
<dbReference type="RefSeq" id="WP_092725383.1">
    <property type="nucleotide sequence ID" value="NZ_FNNO01000013.1"/>
</dbReference>
<dbReference type="PANTHER" id="PTHR30203">
    <property type="entry name" value="OUTER MEMBRANE CATION EFFLUX PROTEIN"/>
    <property type="match status" value="1"/>
</dbReference>
<reference evidence="2 3" key="1">
    <citation type="submission" date="2016-10" db="EMBL/GenBank/DDBJ databases">
        <authorList>
            <person name="Varghese N."/>
            <person name="Submissions S."/>
        </authorList>
    </citation>
    <scope>NUCLEOTIDE SEQUENCE [LARGE SCALE GENOMIC DNA]</scope>
    <source>
        <strain evidence="2 3">DSM 25353</strain>
    </source>
</reference>
<proteinExistence type="predicted"/>
<accession>A0A8X8LG53</accession>
<dbReference type="PANTHER" id="PTHR30203:SF23">
    <property type="entry name" value="OUTER MEMBRANE EFFLUX PROTEIN"/>
    <property type="match status" value="1"/>
</dbReference>
<keyword evidence="3" id="KW-1185">Reference proteome</keyword>
<dbReference type="Gene3D" id="1.20.1600.10">
    <property type="entry name" value="Outer membrane efflux proteins (OEP)"/>
    <property type="match status" value="1"/>
</dbReference>
<protein>
    <submittedName>
        <fullName evidence="2">Outer membrane protein, cobalt-zinc-cadmium efflux system</fullName>
    </submittedName>
</protein>
<dbReference type="Proteomes" id="UP000198711">
    <property type="component" value="Unassembled WGS sequence"/>
</dbReference>
<organism evidence="2 3">
    <name type="scientific">Hydrobacter penzbergensis</name>
    <dbReference type="NCBI Taxonomy" id="1235997"/>
    <lineage>
        <taxon>Bacteria</taxon>
        <taxon>Pseudomonadati</taxon>
        <taxon>Bacteroidota</taxon>
        <taxon>Chitinophagia</taxon>
        <taxon>Chitinophagales</taxon>
        <taxon>Chitinophagaceae</taxon>
        <taxon>Hydrobacter</taxon>
    </lineage>
</organism>
<evidence type="ECO:0000313" key="3">
    <source>
        <dbReference type="Proteomes" id="UP000198711"/>
    </source>
</evidence>
<gene>
    <name evidence="2" type="ORF">SAMN05444410_11335</name>
</gene>
<dbReference type="AlphaFoldDB" id="A0A8X8LG53"/>
<dbReference type="GO" id="GO:0015562">
    <property type="term" value="F:efflux transmembrane transporter activity"/>
    <property type="evidence" value="ECO:0007669"/>
    <property type="project" value="InterPro"/>
</dbReference>
<keyword evidence="1" id="KW-0732">Signal</keyword>